<keyword evidence="3" id="KW-1185">Reference proteome</keyword>
<feature type="region of interest" description="Disordered" evidence="1">
    <location>
        <begin position="138"/>
        <end position="162"/>
    </location>
</feature>
<dbReference type="EMBL" id="JALZWP010000006">
    <property type="protein sequence ID" value="MCL1628555.1"/>
    <property type="molecule type" value="Genomic_DNA"/>
</dbReference>
<dbReference type="RefSeq" id="WP_249057892.1">
    <property type="nucleotide sequence ID" value="NZ_JALZWP010000006.1"/>
</dbReference>
<name>A0ABT0M2C6_9RHOB</name>
<evidence type="ECO:0000256" key="1">
    <source>
        <dbReference type="SAM" id="MobiDB-lite"/>
    </source>
</evidence>
<proteinExistence type="predicted"/>
<reference evidence="2 3" key="1">
    <citation type="submission" date="2022-05" db="EMBL/GenBank/DDBJ databases">
        <title>Seasonal and diel survey of microbial diversity of the Tyrrhenian coast.</title>
        <authorList>
            <person name="Gattoni G."/>
            <person name="Corral P."/>
        </authorList>
    </citation>
    <scope>NUCLEOTIDE SEQUENCE [LARGE SCALE GENOMIC DNA]</scope>
    <source>
        <strain evidence="2 3">V10</strain>
    </source>
</reference>
<feature type="compositionally biased region" description="Polar residues" evidence="1">
    <location>
        <begin position="141"/>
        <end position="153"/>
    </location>
</feature>
<dbReference type="Proteomes" id="UP001202550">
    <property type="component" value="Unassembled WGS sequence"/>
</dbReference>
<gene>
    <name evidence="2" type="ORF">M3N55_07415</name>
</gene>
<evidence type="ECO:0000313" key="2">
    <source>
        <dbReference type="EMBL" id="MCL1628555.1"/>
    </source>
</evidence>
<accession>A0ABT0M2C6</accession>
<sequence>MSILENGVDHVRHFITSESGAVTVDWVVLTAATVGLGIATTAAVRTGTNDLSGDISTSLSGAEVASLGCLGSAGGPAGFDCYTGPTIVSAGMAWGHAWAPSCFAVAGGSVTCNGSGGSEFTEQYTMSDGSTYHKVTRNENGETTVTWTDSSGNPVDEPPPMS</sequence>
<evidence type="ECO:0000313" key="3">
    <source>
        <dbReference type="Proteomes" id="UP001202550"/>
    </source>
</evidence>
<comment type="caution">
    <text evidence="2">The sequence shown here is derived from an EMBL/GenBank/DDBJ whole genome shotgun (WGS) entry which is preliminary data.</text>
</comment>
<organism evidence="2 3">
    <name type="scientific">Roseinatronobacter domitianus</name>
    <dbReference type="NCBI Taxonomy" id="2940293"/>
    <lineage>
        <taxon>Bacteria</taxon>
        <taxon>Pseudomonadati</taxon>
        <taxon>Pseudomonadota</taxon>
        <taxon>Alphaproteobacteria</taxon>
        <taxon>Rhodobacterales</taxon>
        <taxon>Paracoccaceae</taxon>
        <taxon>Roseinatronobacter</taxon>
    </lineage>
</organism>
<protein>
    <submittedName>
        <fullName evidence="2">Uncharacterized protein</fullName>
    </submittedName>
</protein>